<dbReference type="Gene3D" id="3.60.21.10">
    <property type="match status" value="1"/>
</dbReference>
<dbReference type="KEGG" id="lak:106161328"/>
<dbReference type="GO" id="GO:0030145">
    <property type="term" value="F:manganese ion binding"/>
    <property type="evidence" value="ECO:0007669"/>
    <property type="project" value="TreeGrafter"/>
</dbReference>
<protein>
    <submittedName>
        <fullName evidence="3">Manganese-dependent ADP-ribose/CDP-alcohol diphosphatase</fullName>
    </submittedName>
</protein>
<dbReference type="PANTHER" id="PTHR16509:SF1">
    <property type="entry name" value="MANGANESE-DEPENDENT ADP-RIBOSE_CDP-ALCOHOL DIPHOSPHATASE"/>
    <property type="match status" value="1"/>
</dbReference>
<dbReference type="InParanoid" id="A0A1S3I8K0"/>
<proteinExistence type="predicted"/>
<dbReference type="SUPFAM" id="SSF56300">
    <property type="entry name" value="Metallo-dependent phosphatases"/>
    <property type="match status" value="1"/>
</dbReference>
<dbReference type="STRING" id="7574.A0A1S3I8K0"/>
<name>A0A1S3I8K0_LINAN</name>
<dbReference type="Proteomes" id="UP000085678">
    <property type="component" value="Unplaced"/>
</dbReference>
<sequence length="332" mass="37877">MATQIKHLFSFGALADIQYADRDDGHNFQRTKIRFYRNAENLLKDALAEWKKRQPSVTFVLQLGDLIDGVNKRTNNSEAALNRMLAIFQDLPVPTYPIIGNHDLYNFQHSDLIQSALFDSVRKLPQNNSDTLQDGRTCYDINEPSGYYSFEPCSQYRIICLDCYDFGVPGQHVDSPQYLIAKEILLQNNSNNDLNSPEGLHGCQRRFVQYNGGVGEKQLQWLRKELQLAESKDQKVIVCGHNPIFVESSDPQCLCWNYEEILDILHSHNNVVMYMCGHDHDGGYAIDKHGIHHVTFPGIIETPPELNAYVTIDVFTDRIEMCGLGCVETIFV</sequence>
<reference evidence="3" key="1">
    <citation type="submission" date="2025-08" db="UniProtKB">
        <authorList>
            <consortium name="RefSeq"/>
        </authorList>
    </citation>
    <scope>IDENTIFICATION</scope>
    <source>
        <tissue evidence="3">Gonads</tissue>
    </source>
</reference>
<organism evidence="2 3">
    <name type="scientific">Lingula anatina</name>
    <name type="common">Brachiopod</name>
    <name type="synonym">Lingula unguis</name>
    <dbReference type="NCBI Taxonomy" id="7574"/>
    <lineage>
        <taxon>Eukaryota</taxon>
        <taxon>Metazoa</taxon>
        <taxon>Spiralia</taxon>
        <taxon>Lophotrochozoa</taxon>
        <taxon>Brachiopoda</taxon>
        <taxon>Linguliformea</taxon>
        <taxon>Lingulata</taxon>
        <taxon>Lingulida</taxon>
        <taxon>Linguloidea</taxon>
        <taxon>Lingulidae</taxon>
        <taxon>Lingula</taxon>
    </lineage>
</organism>
<evidence type="ECO:0000259" key="1">
    <source>
        <dbReference type="Pfam" id="PF00149"/>
    </source>
</evidence>
<feature type="domain" description="Calcineurin-like phosphoesterase" evidence="1">
    <location>
        <begin position="13"/>
        <end position="281"/>
    </location>
</feature>
<dbReference type="OrthoDB" id="9675250at2759"/>
<dbReference type="Pfam" id="PF00149">
    <property type="entry name" value="Metallophos"/>
    <property type="match status" value="1"/>
</dbReference>
<keyword evidence="2" id="KW-1185">Reference proteome</keyword>
<gene>
    <name evidence="3" type="primary">LOC106161328</name>
</gene>
<dbReference type="AlphaFoldDB" id="A0A1S3I8K0"/>
<dbReference type="GO" id="GO:0047734">
    <property type="term" value="F:CDP-glycerol diphosphatase activity"/>
    <property type="evidence" value="ECO:0007669"/>
    <property type="project" value="TreeGrafter"/>
</dbReference>
<dbReference type="RefSeq" id="XP_013393714.1">
    <property type="nucleotide sequence ID" value="XM_013538260.1"/>
</dbReference>
<dbReference type="GO" id="GO:0047631">
    <property type="term" value="F:ADP-ribose diphosphatase activity"/>
    <property type="evidence" value="ECO:0007669"/>
    <property type="project" value="TreeGrafter"/>
</dbReference>
<dbReference type="GeneID" id="106161328"/>
<evidence type="ECO:0000313" key="2">
    <source>
        <dbReference type="Proteomes" id="UP000085678"/>
    </source>
</evidence>
<evidence type="ECO:0000313" key="3">
    <source>
        <dbReference type="RefSeq" id="XP_013393714.1"/>
    </source>
</evidence>
<dbReference type="InterPro" id="IPR004843">
    <property type="entry name" value="Calcineurin-like_PHP"/>
</dbReference>
<accession>A0A1S3I8K0</accession>
<dbReference type="PANTHER" id="PTHR16509">
    <property type="match status" value="1"/>
</dbReference>
<dbReference type="GO" id="GO:0008663">
    <property type="term" value="F:2',3'-cyclic-nucleotide 2'-phosphodiesterase activity"/>
    <property type="evidence" value="ECO:0007669"/>
    <property type="project" value="TreeGrafter"/>
</dbReference>
<dbReference type="InterPro" id="IPR029052">
    <property type="entry name" value="Metallo-depent_PP-like"/>
</dbReference>